<reference evidence="2 3" key="1">
    <citation type="journal article" date="2016" name="Nat. Commun.">
        <title>Extremotolerant tardigrade genome and improved radiotolerance of human cultured cells by tardigrade-unique protein.</title>
        <authorList>
            <person name="Hashimoto T."/>
            <person name="Horikawa D.D."/>
            <person name="Saito Y."/>
            <person name="Kuwahara H."/>
            <person name="Kozuka-Hata H."/>
            <person name="Shin-I T."/>
            <person name="Minakuchi Y."/>
            <person name="Ohishi K."/>
            <person name="Motoyama A."/>
            <person name="Aizu T."/>
            <person name="Enomoto A."/>
            <person name="Kondo K."/>
            <person name="Tanaka S."/>
            <person name="Hara Y."/>
            <person name="Koshikawa S."/>
            <person name="Sagara H."/>
            <person name="Miura T."/>
            <person name="Yokobori S."/>
            <person name="Miyagawa K."/>
            <person name="Suzuki Y."/>
            <person name="Kubo T."/>
            <person name="Oyama M."/>
            <person name="Kohara Y."/>
            <person name="Fujiyama A."/>
            <person name="Arakawa K."/>
            <person name="Katayama T."/>
            <person name="Toyoda A."/>
            <person name="Kunieda T."/>
        </authorList>
    </citation>
    <scope>NUCLEOTIDE SEQUENCE [LARGE SCALE GENOMIC DNA]</scope>
    <source>
        <strain evidence="2 3">YOKOZUNA-1</strain>
    </source>
</reference>
<keyword evidence="3" id="KW-1185">Reference proteome</keyword>
<dbReference type="Proteomes" id="UP000186922">
    <property type="component" value="Unassembled WGS sequence"/>
</dbReference>
<gene>
    <name evidence="2" type="primary">RvY_18542-1</name>
    <name evidence="2" type="synonym">RvY_18542.1</name>
    <name evidence="2" type="ORF">RvY_18542</name>
</gene>
<organism evidence="2 3">
    <name type="scientific">Ramazzottius varieornatus</name>
    <name type="common">Water bear</name>
    <name type="synonym">Tardigrade</name>
    <dbReference type="NCBI Taxonomy" id="947166"/>
    <lineage>
        <taxon>Eukaryota</taxon>
        <taxon>Metazoa</taxon>
        <taxon>Ecdysozoa</taxon>
        <taxon>Tardigrada</taxon>
        <taxon>Eutardigrada</taxon>
        <taxon>Parachela</taxon>
        <taxon>Hypsibioidea</taxon>
        <taxon>Ramazzottiidae</taxon>
        <taxon>Ramazzottius</taxon>
    </lineage>
</organism>
<dbReference type="InterPro" id="IPR016024">
    <property type="entry name" value="ARM-type_fold"/>
</dbReference>
<evidence type="ECO:0000256" key="1">
    <source>
        <dbReference type="ARBA" id="ARBA00034736"/>
    </source>
</evidence>
<name>A0A1D1W7P5_RAMVA</name>
<dbReference type="OrthoDB" id="6417021at2759"/>
<comment type="caution">
    <text evidence="2">The sequence shown here is derived from an EMBL/GenBank/DDBJ whole genome shotgun (WGS) entry which is preliminary data.</text>
</comment>
<comment type="similarity">
    <text evidence="1">Belongs to the TTI2 family.</text>
</comment>
<dbReference type="Pfam" id="PF10521">
    <property type="entry name" value="Tti2"/>
    <property type="match status" value="1"/>
</dbReference>
<evidence type="ECO:0000313" key="2">
    <source>
        <dbReference type="EMBL" id="GAV08923.1"/>
    </source>
</evidence>
<evidence type="ECO:0000313" key="3">
    <source>
        <dbReference type="Proteomes" id="UP000186922"/>
    </source>
</evidence>
<accession>A0A1D1W7P5</accession>
<dbReference type="SUPFAM" id="SSF48371">
    <property type="entry name" value="ARM repeat"/>
    <property type="match status" value="1"/>
</dbReference>
<dbReference type="EMBL" id="BDGG01000019">
    <property type="protein sequence ID" value="GAV08923.1"/>
    <property type="molecule type" value="Genomic_DNA"/>
</dbReference>
<dbReference type="AlphaFoldDB" id="A0A1D1W7P5"/>
<proteinExistence type="inferred from homology"/>
<dbReference type="InterPro" id="IPR018870">
    <property type="entry name" value="Tti2"/>
</dbReference>
<dbReference type="GO" id="GO:0110078">
    <property type="term" value="C:TTT Hsp90 cochaperone complex"/>
    <property type="evidence" value="ECO:0007669"/>
    <property type="project" value="InterPro"/>
</dbReference>
<sequence>MDKDKLGDLQAVLSKEITEAFAGASYLDKPRHVSKVMALILNMLDMSGDRAKLEAVGHLTFVLEKASPELLDNYGYFDVIFDALFRLILFQNMPLLNSAYSCFLRFLSVQQNLFRNKPRAPKYGQLDYADRLLLQSLQNVFLFSSEEIRVCLIGNVISLVQNLGFRSSKFFPRMLAVSDHLIETGSYDKQALSVKFLLDVSTVCSPAFGNHSEKLLLQATKVLLHLNPETDSPLFSDLSSLFKIVVEMDKNSVDFVESVLAKDAINSDFRDKLYLILSLIK</sequence>
<protein>
    <submittedName>
        <fullName evidence="2">Uncharacterized protein</fullName>
    </submittedName>
</protein>